<comment type="caution">
    <text evidence="1">The sequence shown here is derived from an EMBL/GenBank/DDBJ whole genome shotgun (WGS) entry which is preliminary data.</text>
</comment>
<gene>
    <name evidence="1" type="primary">A02p046970.1_BraROA</name>
    <name evidence="1" type="ORF">IGI04_007901</name>
</gene>
<name>A0ABQ7NL28_BRACM</name>
<reference evidence="1 2" key="1">
    <citation type="submission" date="2021-03" db="EMBL/GenBank/DDBJ databases">
        <authorList>
            <person name="King G.J."/>
            <person name="Bancroft I."/>
            <person name="Baten A."/>
            <person name="Bloomfield J."/>
            <person name="Borpatragohain P."/>
            <person name="He Z."/>
            <person name="Irish N."/>
            <person name="Irwin J."/>
            <person name="Liu K."/>
            <person name="Mauleon R.P."/>
            <person name="Moore J."/>
            <person name="Morris R."/>
            <person name="Ostergaard L."/>
            <person name="Wang B."/>
            <person name="Wells R."/>
        </authorList>
    </citation>
    <scope>NUCLEOTIDE SEQUENCE [LARGE SCALE GENOMIC DNA]</scope>
    <source>
        <strain evidence="1">R-o-18</strain>
        <tissue evidence="1">Leaf</tissue>
    </source>
</reference>
<organism evidence="1 2">
    <name type="scientific">Brassica rapa subsp. trilocularis</name>
    <dbReference type="NCBI Taxonomy" id="1813537"/>
    <lineage>
        <taxon>Eukaryota</taxon>
        <taxon>Viridiplantae</taxon>
        <taxon>Streptophyta</taxon>
        <taxon>Embryophyta</taxon>
        <taxon>Tracheophyta</taxon>
        <taxon>Spermatophyta</taxon>
        <taxon>Magnoliopsida</taxon>
        <taxon>eudicotyledons</taxon>
        <taxon>Gunneridae</taxon>
        <taxon>Pentapetalae</taxon>
        <taxon>rosids</taxon>
        <taxon>malvids</taxon>
        <taxon>Brassicales</taxon>
        <taxon>Brassicaceae</taxon>
        <taxon>Brassiceae</taxon>
        <taxon>Brassica</taxon>
    </lineage>
</organism>
<proteinExistence type="predicted"/>
<sequence length="126" mass="14484">MLINHSPHYLLFGSASPPSQIIRVALYIYGAHPQDGTLHFGYSFYCRDQPKLELYIIVNSQIQFSETKAVGCKQVVVTRLLRFCKRWNLKRRRANWIDIQRVIKPVHSECDGNNTIGQGSDMIMSS</sequence>
<evidence type="ECO:0000313" key="2">
    <source>
        <dbReference type="Proteomes" id="UP000823674"/>
    </source>
</evidence>
<dbReference type="Proteomes" id="UP000823674">
    <property type="component" value="Chromosome A02"/>
</dbReference>
<keyword evidence="2" id="KW-1185">Reference proteome</keyword>
<accession>A0ABQ7NL28</accession>
<protein>
    <submittedName>
        <fullName evidence="1">Uncharacterized protein</fullName>
    </submittedName>
</protein>
<dbReference type="EMBL" id="JADBGQ010000002">
    <property type="protein sequence ID" value="KAG5411582.1"/>
    <property type="molecule type" value="Genomic_DNA"/>
</dbReference>
<evidence type="ECO:0000313" key="1">
    <source>
        <dbReference type="EMBL" id="KAG5411582.1"/>
    </source>
</evidence>